<dbReference type="EMBL" id="JACIBS010000001">
    <property type="protein sequence ID" value="MBB3662453.1"/>
    <property type="molecule type" value="Genomic_DNA"/>
</dbReference>
<proteinExistence type="predicted"/>
<dbReference type="Proteomes" id="UP000564573">
    <property type="component" value="Unassembled WGS sequence"/>
</dbReference>
<protein>
    <submittedName>
        <fullName evidence="1">Uncharacterized protein</fullName>
    </submittedName>
</protein>
<evidence type="ECO:0000313" key="2">
    <source>
        <dbReference type="Proteomes" id="UP000564573"/>
    </source>
</evidence>
<comment type="caution">
    <text evidence="1">The sequence shown here is derived from an EMBL/GenBank/DDBJ whole genome shotgun (WGS) entry which is preliminary data.</text>
</comment>
<keyword evidence="2" id="KW-1185">Reference proteome</keyword>
<reference evidence="1 2" key="1">
    <citation type="submission" date="2020-08" db="EMBL/GenBank/DDBJ databases">
        <title>Sequencing the genomes of 1000 actinobacteria strains.</title>
        <authorList>
            <person name="Klenk H.-P."/>
        </authorList>
    </citation>
    <scope>NUCLEOTIDE SEQUENCE [LARGE SCALE GENOMIC DNA]</scope>
    <source>
        <strain evidence="1 2">DSM 45267</strain>
    </source>
</reference>
<dbReference type="RefSeq" id="WP_183780348.1">
    <property type="nucleotide sequence ID" value="NZ_JACIBS010000001.1"/>
</dbReference>
<sequence length="56" mass="6261">MSLGALIQDIDAAFQRFSEDDPDPKVRQRAGRSIGQTIGLLAQLSWETENDTERRG</sequence>
<organism evidence="1 2">
    <name type="scientific">Prauserella sediminis</name>
    <dbReference type="NCBI Taxonomy" id="577680"/>
    <lineage>
        <taxon>Bacteria</taxon>
        <taxon>Bacillati</taxon>
        <taxon>Actinomycetota</taxon>
        <taxon>Actinomycetes</taxon>
        <taxon>Pseudonocardiales</taxon>
        <taxon>Pseudonocardiaceae</taxon>
        <taxon>Prauserella</taxon>
        <taxon>Prauserella salsuginis group</taxon>
    </lineage>
</organism>
<name>A0A839XP39_9PSEU</name>
<dbReference type="AlphaFoldDB" id="A0A839XP39"/>
<evidence type="ECO:0000313" key="1">
    <source>
        <dbReference type="EMBL" id="MBB3662453.1"/>
    </source>
</evidence>
<accession>A0A839XP39</accession>
<gene>
    <name evidence="1" type="ORF">FB384_001357</name>
</gene>